<comment type="caution">
    <text evidence="4">The sequence shown here is derived from an EMBL/GenBank/DDBJ whole genome shotgun (WGS) entry which is preliminary data.</text>
</comment>
<protein>
    <submittedName>
        <fullName evidence="4">Cobalamin-binding protein</fullName>
    </submittedName>
</protein>
<keyword evidence="2" id="KW-0170">Cobalt</keyword>
<proteinExistence type="predicted"/>
<accession>A0A401QU22</accession>
<dbReference type="InterPro" id="IPR036724">
    <property type="entry name" value="Cobalamin-bd_sf"/>
</dbReference>
<dbReference type="PANTHER" id="PTHR45833:SF1">
    <property type="entry name" value="METHIONINE SYNTHASE"/>
    <property type="match status" value="1"/>
</dbReference>
<dbReference type="PROSITE" id="PS51332">
    <property type="entry name" value="B12_BINDING"/>
    <property type="match status" value="1"/>
</dbReference>
<dbReference type="Pfam" id="PF02310">
    <property type="entry name" value="B12-binding"/>
    <property type="match status" value="1"/>
</dbReference>
<dbReference type="GO" id="GO:0046872">
    <property type="term" value="F:metal ion binding"/>
    <property type="evidence" value="ECO:0007669"/>
    <property type="project" value="UniProtKB-KW"/>
</dbReference>
<dbReference type="GO" id="GO:0046653">
    <property type="term" value="P:tetrahydrofolate metabolic process"/>
    <property type="evidence" value="ECO:0007669"/>
    <property type="project" value="TreeGrafter"/>
</dbReference>
<gene>
    <name evidence="4" type="ORF">SALB_01579</name>
</gene>
<dbReference type="InterPro" id="IPR006158">
    <property type="entry name" value="Cobalamin-bd"/>
</dbReference>
<dbReference type="RefSeq" id="WP_016577782.1">
    <property type="nucleotide sequence ID" value="NZ_BHXC01000006.1"/>
</dbReference>
<dbReference type="Proteomes" id="UP000288351">
    <property type="component" value="Unassembled WGS sequence"/>
</dbReference>
<evidence type="ECO:0000259" key="3">
    <source>
        <dbReference type="PROSITE" id="PS51332"/>
    </source>
</evidence>
<dbReference type="Pfam" id="PF02607">
    <property type="entry name" value="B12-binding_2"/>
    <property type="match status" value="1"/>
</dbReference>
<dbReference type="GO" id="GO:0005829">
    <property type="term" value="C:cytosol"/>
    <property type="evidence" value="ECO:0007669"/>
    <property type="project" value="TreeGrafter"/>
</dbReference>
<sequence length="375" mass="40346">MTTSSAPPAPLTAGDQVPFYTSRLWEAVRAGDEYAAGTGVRDALTDGVPPETLLLDVIGGVQRRVGAEWAANRLSVAQEHAATAINERVIALLAQHPDVPPVPPARGRITVACVDGEWHALPARLLAEVLRLRGWRVDYLGAQVPAPHLIAHLHLTNPDLVALSSSLVTRLPAAHATITACQATGVPVLVGGAAFGSDGRHARQLGADAWAPDARQAAERLQRPLTRRKADHQAIDDLPHLADQEYTLVARGSRQLVREVLAGLETRFPALLDYDDVQRDHTAQDVAHLVEFLTAALYTDDTELFSGFLVWTADVLRARAVPPESLLPALDLLERALRDFPRAVGLITRSRQALSRALRASGPPAARQLDPGQPA</sequence>
<dbReference type="AlphaFoldDB" id="A0A401QU22"/>
<dbReference type="Gene3D" id="1.10.1240.10">
    <property type="entry name" value="Methionine synthase domain"/>
    <property type="match status" value="1"/>
</dbReference>
<dbReference type="InterPro" id="IPR036594">
    <property type="entry name" value="Meth_synthase_dom"/>
</dbReference>
<evidence type="ECO:0000256" key="2">
    <source>
        <dbReference type="ARBA" id="ARBA00023285"/>
    </source>
</evidence>
<evidence type="ECO:0000256" key="1">
    <source>
        <dbReference type="ARBA" id="ARBA00022723"/>
    </source>
</evidence>
<dbReference type="GO" id="GO:0031419">
    <property type="term" value="F:cobalamin binding"/>
    <property type="evidence" value="ECO:0007669"/>
    <property type="project" value="InterPro"/>
</dbReference>
<dbReference type="Gene3D" id="3.40.50.280">
    <property type="entry name" value="Cobalamin-binding domain"/>
    <property type="match status" value="1"/>
</dbReference>
<evidence type="ECO:0000313" key="5">
    <source>
        <dbReference type="Proteomes" id="UP000288351"/>
    </source>
</evidence>
<name>A0A401QU22_STRNR</name>
<feature type="domain" description="B12-binding" evidence="3">
    <location>
        <begin position="106"/>
        <end position="232"/>
    </location>
</feature>
<dbReference type="PANTHER" id="PTHR45833">
    <property type="entry name" value="METHIONINE SYNTHASE"/>
    <property type="match status" value="1"/>
</dbReference>
<dbReference type="InterPro" id="IPR003759">
    <property type="entry name" value="Cbl-bd_cap"/>
</dbReference>
<evidence type="ECO:0000313" key="4">
    <source>
        <dbReference type="EMBL" id="GCB88906.1"/>
    </source>
</evidence>
<keyword evidence="1" id="KW-0479">Metal-binding</keyword>
<dbReference type="EMBL" id="BHXC01000006">
    <property type="protein sequence ID" value="GCB88906.1"/>
    <property type="molecule type" value="Genomic_DNA"/>
</dbReference>
<dbReference type="InterPro" id="IPR050554">
    <property type="entry name" value="Met_Synthase/Corrinoid"/>
</dbReference>
<dbReference type="GO" id="GO:0008705">
    <property type="term" value="F:methionine synthase activity"/>
    <property type="evidence" value="ECO:0007669"/>
    <property type="project" value="TreeGrafter"/>
</dbReference>
<dbReference type="GO" id="GO:0050667">
    <property type="term" value="P:homocysteine metabolic process"/>
    <property type="evidence" value="ECO:0007669"/>
    <property type="project" value="TreeGrafter"/>
</dbReference>
<dbReference type="SUPFAM" id="SSF52242">
    <property type="entry name" value="Cobalamin (vitamin B12)-binding domain"/>
    <property type="match status" value="1"/>
</dbReference>
<organism evidence="4 5">
    <name type="scientific">Streptomyces noursei</name>
    <name type="common">Streptomyces albulus</name>
    <dbReference type="NCBI Taxonomy" id="1971"/>
    <lineage>
        <taxon>Bacteria</taxon>
        <taxon>Bacillati</taxon>
        <taxon>Actinomycetota</taxon>
        <taxon>Actinomycetes</taxon>
        <taxon>Kitasatosporales</taxon>
        <taxon>Streptomycetaceae</taxon>
        <taxon>Streptomyces</taxon>
    </lineage>
</organism>
<reference evidence="4 5" key="1">
    <citation type="journal article" date="2019" name="Microbiol. Resour. Announc.">
        <title>Draft Genome Sequence of the Most Traditional epsilon-Poly-l-Lysine Producer, Streptomyces albulus NBRC14147.</title>
        <authorList>
            <person name="Yamanaka K."/>
            <person name="Hamano Y."/>
        </authorList>
    </citation>
    <scope>NUCLEOTIDE SEQUENCE [LARGE SCALE GENOMIC DNA]</scope>
    <source>
        <strain evidence="4 5">NBRC 14147</strain>
    </source>
</reference>